<dbReference type="EMBL" id="LN829119">
    <property type="protein sequence ID" value="CPR22155.1"/>
    <property type="molecule type" value="Genomic_DNA"/>
</dbReference>
<dbReference type="Proteomes" id="UP000033187">
    <property type="component" value="Chromosome 1"/>
</dbReference>
<reference evidence="2" key="1">
    <citation type="submission" date="2015-02" db="EMBL/GenBank/DDBJ databases">
        <authorList>
            <person name="Chooi Y.-H."/>
        </authorList>
    </citation>
    <scope>NUCLEOTIDE SEQUENCE [LARGE SCALE GENOMIC DNA]</scope>
    <source>
        <strain evidence="2">strain Y</strain>
    </source>
</reference>
<evidence type="ECO:0000313" key="2">
    <source>
        <dbReference type="Proteomes" id="UP000033187"/>
    </source>
</evidence>
<sequence>MTEPVPDFGSVMVVSLPRNWLGPSIGKSRGLSCRFRVHGDLSLDKRSAAATAGTEIARSILRAIRIATQFEFKYYGANGRVWEFE</sequence>
<dbReference type="KEGG" id="fil:BN1229_v1_3596"/>
<evidence type="ECO:0000313" key="1">
    <source>
        <dbReference type="EMBL" id="CPR22155.1"/>
    </source>
</evidence>
<proteinExistence type="predicted"/>
<protein>
    <submittedName>
        <fullName evidence="1">Uncharacterized protein</fullName>
    </submittedName>
</protein>
<keyword evidence="2" id="KW-1185">Reference proteome</keyword>
<organism evidence="1 2">
    <name type="scientific">Candidatus Filomicrobium marinum</name>
    <dbReference type="NCBI Taxonomy" id="1608628"/>
    <lineage>
        <taxon>Bacteria</taxon>
        <taxon>Pseudomonadati</taxon>
        <taxon>Pseudomonadota</taxon>
        <taxon>Alphaproteobacteria</taxon>
        <taxon>Hyphomicrobiales</taxon>
        <taxon>Hyphomicrobiaceae</taxon>
        <taxon>Filomicrobium</taxon>
    </lineage>
</organism>
<dbReference type="KEGG" id="fiy:BN1229_v1_3588"/>
<gene>
    <name evidence="1" type="ORF">YBN1229_v1_3588</name>
</gene>
<name>A0A0D6JKG8_9HYPH</name>
<accession>A0A0D6JKG8</accession>
<dbReference type="AlphaFoldDB" id="A0A0D6JKG8"/>